<evidence type="ECO:0000313" key="3">
    <source>
        <dbReference type="Proteomes" id="UP000461409"/>
    </source>
</evidence>
<comment type="caution">
    <text evidence="2">The sequence shown here is derived from an EMBL/GenBank/DDBJ whole genome shotgun (WGS) entry which is preliminary data.</text>
</comment>
<accession>A0A844XCN7</accession>
<dbReference type="GO" id="GO:0005506">
    <property type="term" value="F:iron ion binding"/>
    <property type="evidence" value="ECO:0007669"/>
    <property type="project" value="InterPro"/>
</dbReference>
<dbReference type="GO" id="GO:0020037">
    <property type="term" value="F:heme binding"/>
    <property type="evidence" value="ECO:0007669"/>
    <property type="project" value="InterPro"/>
</dbReference>
<evidence type="ECO:0000313" key="2">
    <source>
        <dbReference type="EMBL" id="MWV27533.1"/>
    </source>
</evidence>
<dbReference type="Proteomes" id="UP000461409">
    <property type="component" value="Unassembled WGS sequence"/>
</dbReference>
<dbReference type="SUPFAM" id="SSF48264">
    <property type="entry name" value="Cytochrome P450"/>
    <property type="match status" value="1"/>
</dbReference>
<dbReference type="GO" id="GO:0006707">
    <property type="term" value="P:cholesterol catabolic process"/>
    <property type="evidence" value="ECO:0007669"/>
    <property type="project" value="TreeGrafter"/>
</dbReference>
<dbReference type="GO" id="GO:0008395">
    <property type="term" value="F:steroid hydroxylase activity"/>
    <property type="evidence" value="ECO:0007669"/>
    <property type="project" value="TreeGrafter"/>
</dbReference>
<dbReference type="PANTHER" id="PTHR46696:SF4">
    <property type="entry name" value="BIOTIN BIOSYNTHESIS CYTOCHROME P450"/>
    <property type="match status" value="1"/>
</dbReference>
<keyword evidence="3" id="KW-1185">Reference proteome</keyword>
<dbReference type="PRINTS" id="PR00359">
    <property type="entry name" value="BP450"/>
</dbReference>
<protein>
    <submittedName>
        <fullName evidence="2">Cytochrome P450</fullName>
    </submittedName>
</protein>
<comment type="similarity">
    <text evidence="1">Belongs to the cytochrome P450 family.</text>
</comment>
<organism evidence="2 3">
    <name type="scientific">Aurantiacibacter rhizosphaerae</name>
    <dbReference type="NCBI Taxonomy" id="2691582"/>
    <lineage>
        <taxon>Bacteria</taxon>
        <taxon>Pseudomonadati</taxon>
        <taxon>Pseudomonadota</taxon>
        <taxon>Alphaproteobacteria</taxon>
        <taxon>Sphingomonadales</taxon>
        <taxon>Erythrobacteraceae</taxon>
        <taxon>Aurantiacibacter</taxon>
    </lineage>
</organism>
<dbReference type="PANTHER" id="PTHR46696">
    <property type="entry name" value="P450, PUTATIVE (EUROFUNG)-RELATED"/>
    <property type="match status" value="1"/>
</dbReference>
<dbReference type="InterPro" id="IPR036396">
    <property type="entry name" value="Cyt_P450_sf"/>
</dbReference>
<reference evidence="2 3" key="1">
    <citation type="submission" date="2019-12" db="EMBL/GenBank/DDBJ databases">
        <authorList>
            <person name="Lee S.D."/>
        </authorList>
    </citation>
    <scope>NUCLEOTIDE SEQUENCE [LARGE SCALE GENOMIC DNA]</scope>
    <source>
        <strain evidence="2 3">GH3-10</strain>
    </source>
</reference>
<name>A0A844XCN7_9SPHN</name>
<proteinExistence type="inferred from homology"/>
<gene>
    <name evidence="2" type="ORF">GRF63_06410</name>
</gene>
<dbReference type="Pfam" id="PF00067">
    <property type="entry name" value="p450"/>
    <property type="match status" value="1"/>
</dbReference>
<dbReference type="CDD" id="cd11033">
    <property type="entry name" value="CYP142-like"/>
    <property type="match status" value="1"/>
</dbReference>
<sequence length="420" mass="47672">MYPFSRSEDPHVDLSSQDAFDNGAPFATFDRMRSEAAVHWTEFTGPDDGFWSVVRHADILQLNRQTGLLSSARGIRMEDQTEEEYEARKTFQETDAPVHRAFRALASKAFSKSTISQYEDRIRQIVTELLDQSFEEREFDATDRIARRLPMQMLGQIIGVPDEDAGWLVERGDALISNADPDYTDFVIDKVDTDEYRLLPFRSPAAVELFDYANDLLDRIEKGEEIGVLNTVLQPTSHGTQMTRDEFRNFFCLLVAAGNDTTRYSIAATIHSLANQPGLLTALQAGNHGGWEGVTDEMIRWATPTTHFRRTATQDFEHAGKTIRAGDKVVLWFLSANRDGDAMSDPYQLQLDRPRNPHLAFGQGGPHICLGMWLAKLEVRVVLEEMTRRLGKIEQIAPHEYLRSNFIHGIKKLPIRVTAR</sequence>
<dbReference type="EMBL" id="WUBR01000001">
    <property type="protein sequence ID" value="MWV27533.1"/>
    <property type="molecule type" value="Genomic_DNA"/>
</dbReference>
<dbReference type="AlphaFoldDB" id="A0A844XCN7"/>
<dbReference type="GO" id="GO:0036199">
    <property type="term" value="F:cholest-4-en-3-one 26-monooxygenase activity"/>
    <property type="evidence" value="ECO:0007669"/>
    <property type="project" value="TreeGrafter"/>
</dbReference>
<reference evidence="2 3" key="2">
    <citation type="submission" date="2020-02" db="EMBL/GenBank/DDBJ databases">
        <title>Erythrobacter dongmakensis sp. nov., isolated from a tidal mudflat.</title>
        <authorList>
            <person name="Kim I.S."/>
        </authorList>
    </citation>
    <scope>NUCLEOTIDE SEQUENCE [LARGE SCALE GENOMIC DNA]</scope>
    <source>
        <strain evidence="2 3">GH3-10</strain>
    </source>
</reference>
<evidence type="ECO:0000256" key="1">
    <source>
        <dbReference type="ARBA" id="ARBA00010617"/>
    </source>
</evidence>
<dbReference type="InterPro" id="IPR002397">
    <property type="entry name" value="Cyt_P450_B"/>
</dbReference>
<dbReference type="InterPro" id="IPR001128">
    <property type="entry name" value="Cyt_P450"/>
</dbReference>
<dbReference type="Gene3D" id="1.10.630.10">
    <property type="entry name" value="Cytochrome P450"/>
    <property type="match status" value="1"/>
</dbReference>